<organism evidence="1 2">
    <name type="scientific">Salipiger abyssi</name>
    <dbReference type="NCBI Taxonomy" id="1250539"/>
    <lineage>
        <taxon>Bacteria</taxon>
        <taxon>Pseudomonadati</taxon>
        <taxon>Pseudomonadota</taxon>
        <taxon>Alphaproteobacteria</taxon>
        <taxon>Rhodobacterales</taxon>
        <taxon>Roseobacteraceae</taxon>
        <taxon>Salipiger</taxon>
    </lineage>
</organism>
<dbReference type="RefSeq" id="WP_076705190.1">
    <property type="nucleotide sequence ID" value="NZ_CP015093.1"/>
</dbReference>
<sequence>MAIYRTFHKTARDFTMMKAALLVALLVLAQLLGSVRDAGGEIAQDAMTHPQVLRVLVERCGESQSAGPLI</sequence>
<dbReference type="EMBL" id="CP015093">
    <property type="protein sequence ID" value="APZ54933.1"/>
    <property type="molecule type" value="Genomic_DNA"/>
</dbReference>
<dbReference type="Proteomes" id="UP000187059">
    <property type="component" value="Chromosome"/>
</dbReference>
<accession>A0A1P8UZW3</accession>
<keyword evidence="2" id="KW-1185">Reference proteome</keyword>
<proteinExistence type="predicted"/>
<gene>
    <name evidence="1" type="ORF">Ga0080574_TMP4599</name>
</gene>
<reference evidence="1 2" key="1">
    <citation type="submission" date="2016-04" db="EMBL/GenBank/DDBJ databases">
        <title>Deep-sea bacteria in the southern Pacific.</title>
        <authorList>
            <person name="Tang K."/>
        </authorList>
    </citation>
    <scope>NUCLEOTIDE SEQUENCE [LARGE SCALE GENOMIC DNA]</scope>
    <source>
        <strain evidence="1 2">JLT2014</strain>
    </source>
</reference>
<dbReference type="AlphaFoldDB" id="A0A1P8UZW3"/>
<protein>
    <submittedName>
        <fullName evidence="1">Uncharacterized protein</fullName>
    </submittedName>
</protein>
<name>A0A1P8UZW3_9RHOB</name>
<dbReference type="KEGG" id="paby:Ga0080574_TMP4599"/>
<evidence type="ECO:0000313" key="1">
    <source>
        <dbReference type="EMBL" id="APZ54933.1"/>
    </source>
</evidence>
<evidence type="ECO:0000313" key="2">
    <source>
        <dbReference type="Proteomes" id="UP000187059"/>
    </source>
</evidence>